<evidence type="ECO:0000256" key="1">
    <source>
        <dbReference type="SAM" id="Phobius"/>
    </source>
</evidence>
<keyword evidence="1" id="KW-1133">Transmembrane helix</keyword>
<feature type="transmembrane region" description="Helical" evidence="1">
    <location>
        <begin position="41"/>
        <end position="61"/>
    </location>
</feature>
<feature type="transmembrane region" description="Helical" evidence="1">
    <location>
        <begin position="12"/>
        <end position="35"/>
    </location>
</feature>
<protein>
    <submittedName>
        <fullName evidence="2">Uncharacterized protein</fullName>
    </submittedName>
</protein>
<dbReference type="AlphaFoldDB" id="A0A4V5P479"/>
<dbReference type="RefSeq" id="WP_136830319.1">
    <property type="nucleotide sequence ID" value="NZ_SWBM01000001.1"/>
</dbReference>
<organism evidence="2 3">
    <name type="scientific">Robertmurraya kyonggiensis</name>
    <dbReference type="NCBI Taxonomy" id="1037680"/>
    <lineage>
        <taxon>Bacteria</taxon>
        <taxon>Bacillati</taxon>
        <taxon>Bacillota</taxon>
        <taxon>Bacilli</taxon>
        <taxon>Bacillales</taxon>
        <taxon>Bacillaceae</taxon>
        <taxon>Robertmurraya</taxon>
    </lineage>
</organism>
<name>A0A4V5P479_9BACI</name>
<dbReference type="EMBL" id="SWBM01000001">
    <property type="protein sequence ID" value="TKC19410.1"/>
    <property type="molecule type" value="Genomic_DNA"/>
</dbReference>
<keyword evidence="1" id="KW-0812">Transmembrane</keyword>
<keyword evidence="1" id="KW-0472">Membrane</keyword>
<dbReference type="OrthoDB" id="2438366at2"/>
<accession>A0A4V5P479</accession>
<keyword evidence="3" id="KW-1185">Reference proteome</keyword>
<evidence type="ECO:0000313" key="2">
    <source>
        <dbReference type="EMBL" id="TKC19410.1"/>
    </source>
</evidence>
<reference evidence="2 3" key="1">
    <citation type="journal article" date="2011" name="J. Microbiol.">
        <title>Bacillus kyonggiensis sp. nov., isolated from soil of a lettuce field.</title>
        <authorList>
            <person name="Dong K."/>
            <person name="Lee S."/>
        </authorList>
    </citation>
    <scope>NUCLEOTIDE SEQUENCE [LARGE SCALE GENOMIC DNA]</scope>
    <source>
        <strain evidence="2 3">NB22</strain>
    </source>
</reference>
<comment type="caution">
    <text evidence="2">The sequence shown here is derived from an EMBL/GenBank/DDBJ whole genome shotgun (WGS) entry which is preliminary data.</text>
</comment>
<proteinExistence type="predicted"/>
<evidence type="ECO:0000313" key="3">
    <source>
        <dbReference type="Proteomes" id="UP000307756"/>
    </source>
</evidence>
<sequence length="85" mass="9178">MTSREKVLNLVKYIGLTLLLSGSVMFLFGFIGSGFGMLTPIGLGTIVGAVFIFLIGVFFVATEEMIDNTHKGIHLKSMNTKKGAH</sequence>
<dbReference type="Proteomes" id="UP000307756">
    <property type="component" value="Unassembled WGS sequence"/>
</dbReference>
<gene>
    <name evidence="2" type="ORF">FA727_07685</name>
</gene>